<comment type="similarity">
    <text evidence="1 2">Belongs to the small heat shock protein (HSP20) family.</text>
</comment>
<keyword evidence="5" id="KW-1185">Reference proteome</keyword>
<name>A0A5B7TU29_9FLAO</name>
<dbReference type="EMBL" id="CP040749">
    <property type="protein sequence ID" value="QCX38743.1"/>
    <property type="molecule type" value="Genomic_DNA"/>
</dbReference>
<evidence type="ECO:0000256" key="1">
    <source>
        <dbReference type="PROSITE-ProRule" id="PRU00285"/>
    </source>
</evidence>
<dbReference type="PROSITE" id="PS01031">
    <property type="entry name" value="SHSP"/>
    <property type="match status" value="1"/>
</dbReference>
<dbReference type="SUPFAM" id="SSF49764">
    <property type="entry name" value="HSP20-like chaperones"/>
    <property type="match status" value="1"/>
</dbReference>
<accession>A0A5B7TU29</accession>
<dbReference type="InterPro" id="IPR002068">
    <property type="entry name" value="A-crystallin/Hsp20_dom"/>
</dbReference>
<feature type="domain" description="SHSP" evidence="3">
    <location>
        <begin position="32"/>
        <end position="146"/>
    </location>
</feature>
<dbReference type="RefSeq" id="WP_138949634.1">
    <property type="nucleotide sequence ID" value="NZ_CP040749.1"/>
</dbReference>
<dbReference type="AlphaFoldDB" id="A0A5B7TU29"/>
<dbReference type="CDD" id="cd06464">
    <property type="entry name" value="ACD_sHsps-like"/>
    <property type="match status" value="1"/>
</dbReference>
<evidence type="ECO:0000259" key="3">
    <source>
        <dbReference type="PROSITE" id="PS01031"/>
    </source>
</evidence>
<dbReference type="KEGG" id="fbe:FF125_09970"/>
<dbReference type="Proteomes" id="UP000306229">
    <property type="component" value="Chromosome"/>
</dbReference>
<dbReference type="PANTHER" id="PTHR11527">
    <property type="entry name" value="HEAT-SHOCK PROTEIN 20 FAMILY MEMBER"/>
    <property type="match status" value="1"/>
</dbReference>
<dbReference type="InterPro" id="IPR031107">
    <property type="entry name" value="Small_HSP"/>
</dbReference>
<protein>
    <submittedName>
        <fullName evidence="4">Hsp20/alpha crystallin family protein</fullName>
    </submittedName>
</protein>
<organism evidence="4 5">
    <name type="scientific">Aureibaculum algae</name>
    <dbReference type="NCBI Taxonomy" id="2584122"/>
    <lineage>
        <taxon>Bacteria</taxon>
        <taxon>Pseudomonadati</taxon>
        <taxon>Bacteroidota</taxon>
        <taxon>Flavobacteriia</taxon>
        <taxon>Flavobacteriales</taxon>
        <taxon>Flavobacteriaceae</taxon>
        <taxon>Aureibaculum</taxon>
    </lineage>
</organism>
<evidence type="ECO:0000313" key="4">
    <source>
        <dbReference type="EMBL" id="QCX38743.1"/>
    </source>
</evidence>
<reference evidence="4 5" key="1">
    <citation type="submission" date="2019-05" db="EMBL/GenBank/DDBJ databases">
        <title>Algicella ahnfeltiae gen. nov., sp. nov., a novel marine bacterium of the family Flavobacteriaceae isolated from a red alga.</title>
        <authorList>
            <person name="Nedashkovskaya O.I."/>
            <person name="Kukhlevskiy A.D."/>
            <person name="Kim S.-G."/>
            <person name="Zhukova N.V."/>
            <person name="Mikhailov V.V."/>
        </authorList>
    </citation>
    <scope>NUCLEOTIDE SEQUENCE [LARGE SCALE GENOMIC DNA]</scope>
    <source>
        <strain evidence="4 5">10Alg115</strain>
    </source>
</reference>
<dbReference type="Pfam" id="PF00011">
    <property type="entry name" value="HSP20"/>
    <property type="match status" value="1"/>
</dbReference>
<dbReference type="InterPro" id="IPR008978">
    <property type="entry name" value="HSP20-like_chaperone"/>
</dbReference>
<dbReference type="Gene3D" id="2.60.40.790">
    <property type="match status" value="1"/>
</dbReference>
<sequence length="146" mass="16977">MALIKFNERFPLSTSVFNNFLNTDDFFNDDFFAKDSLRPAMNVKENQNDFEVELAAPGFAKEDFEVTIDNNGLHISADKKEENEEKEEGYLRKEFSYKSFKRSLRLPENVNLDKKVKANYKNGVLKMNLLKKEEAKVLPKKVIEVS</sequence>
<gene>
    <name evidence="4" type="ORF">FF125_09970</name>
</gene>
<proteinExistence type="inferred from homology"/>
<evidence type="ECO:0000256" key="2">
    <source>
        <dbReference type="RuleBase" id="RU003616"/>
    </source>
</evidence>
<dbReference type="OrthoDB" id="9814487at2"/>
<evidence type="ECO:0000313" key="5">
    <source>
        <dbReference type="Proteomes" id="UP000306229"/>
    </source>
</evidence>